<feature type="domain" description="DUF7431" evidence="1">
    <location>
        <begin position="305"/>
        <end position="475"/>
    </location>
</feature>
<evidence type="ECO:0000259" key="1">
    <source>
        <dbReference type="Pfam" id="PF24209"/>
    </source>
</evidence>
<dbReference type="AlphaFoldDB" id="A0A9W4X0Z1"/>
<gene>
    <name evidence="2" type="ORF">FWILDA_LOCUS12951</name>
</gene>
<protein>
    <submittedName>
        <fullName evidence="2">7798_t:CDS:1</fullName>
    </submittedName>
</protein>
<feature type="non-terminal residue" evidence="2">
    <location>
        <position position="482"/>
    </location>
</feature>
<reference evidence="2" key="1">
    <citation type="submission" date="2022-08" db="EMBL/GenBank/DDBJ databases">
        <authorList>
            <person name="Kallberg Y."/>
            <person name="Tangrot J."/>
            <person name="Rosling A."/>
        </authorList>
    </citation>
    <scope>NUCLEOTIDE SEQUENCE</scope>
    <source>
        <strain evidence="2">Wild A</strain>
    </source>
</reference>
<accession>A0A9W4X0Z1</accession>
<sequence>MAFKLKKFNLTQEVSVHLVSEKTIPVKLKFDDNLLEIRKQLSSKNEIIMDDGVFFGGKDGRLISYESESTLNLRDIVIKEDSEKTYHLYLKSSNESHTITINLILGNNVSVKVDSLFEIRKELVNQNEIKMDEKLFFLGVDGIKDESTFNIGDFVSKEGPEKTYNLYIWKLKLGYGYSGRDMTSSITKKRSFTMKFYPDNCKDVIFCKLLETNSSNDFCLEYQNYLEPTEEFINDVKNVENSKQVGEIIENFGLFIPTKIIIRGRIGRISKLYQNFINTFELLTNIPTYTNLREVIFSSIGKRKIYSGIETCEFTLSKSRNPLIGKFKEIPTNILKYMENEKADFSIFATIRDEKDMRNDFFNCQIVFAQDQIPNYIVYCYQEVIKPYQCVLQIKYMIIGNYTEFNSIKYDELNSDIRLEVKKKIFNQTDIPKFYKCSLEIESNSSENFIGIPVLKLKNLNENNENIIIGHHFYTGPDNIVG</sequence>
<evidence type="ECO:0000313" key="2">
    <source>
        <dbReference type="EMBL" id="CAI2187190.1"/>
    </source>
</evidence>
<dbReference type="Pfam" id="PF24209">
    <property type="entry name" value="DUF7431"/>
    <property type="match status" value="1"/>
</dbReference>
<comment type="caution">
    <text evidence="2">The sequence shown here is derived from an EMBL/GenBank/DDBJ whole genome shotgun (WGS) entry which is preliminary data.</text>
</comment>
<dbReference type="Proteomes" id="UP001153678">
    <property type="component" value="Unassembled WGS sequence"/>
</dbReference>
<proteinExistence type="predicted"/>
<dbReference type="OrthoDB" id="2314052at2759"/>
<name>A0A9W4X0Z1_9GLOM</name>
<evidence type="ECO:0000313" key="3">
    <source>
        <dbReference type="Proteomes" id="UP001153678"/>
    </source>
</evidence>
<dbReference type="EMBL" id="CAMKVN010004502">
    <property type="protein sequence ID" value="CAI2187190.1"/>
    <property type="molecule type" value="Genomic_DNA"/>
</dbReference>
<keyword evidence="3" id="KW-1185">Reference proteome</keyword>
<organism evidence="2 3">
    <name type="scientific">Funneliformis geosporum</name>
    <dbReference type="NCBI Taxonomy" id="1117311"/>
    <lineage>
        <taxon>Eukaryota</taxon>
        <taxon>Fungi</taxon>
        <taxon>Fungi incertae sedis</taxon>
        <taxon>Mucoromycota</taxon>
        <taxon>Glomeromycotina</taxon>
        <taxon>Glomeromycetes</taxon>
        <taxon>Glomerales</taxon>
        <taxon>Glomeraceae</taxon>
        <taxon>Funneliformis</taxon>
    </lineage>
</organism>
<dbReference type="InterPro" id="IPR055854">
    <property type="entry name" value="DUF7431"/>
</dbReference>